<dbReference type="AlphaFoldDB" id="A0AAD9JB24"/>
<gene>
    <name evidence="3" type="ORF">LSH36_437g05000</name>
</gene>
<evidence type="ECO:0000313" key="4">
    <source>
        <dbReference type="Proteomes" id="UP001208570"/>
    </source>
</evidence>
<evidence type="ECO:0000256" key="2">
    <source>
        <dbReference type="SAM" id="SignalP"/>
    </source>
</evidence>
<accession>A0AAD9JB24</accession>
<feature type="chain" id="PRO_5042105169" evidence="2">
    <location>
        <begin position="36"/>
        <end position="320"/>
    </location>
</feature>
<organism evidence="3 4">
    <name type="scientific">Paralvinella palmiformis</name>
    <dbReference type="NCBI Taxonomy" id="53620"/>
    <lineage>
        <taxon>Eukaryota</taxon>
        <taxon>Metazoa</taxon>
        <taxon>Spiralia</taxon>
        <taxon>Lophotrochozoa</taxon>
        <taxon>Annelida</taxon>
        <taxon>Polychaeta</taxon>
        <taxon>Sedentaria</taxon>
        <taxon>Canalipalpata</taxon>
        <taxon>Terebellida</taxon>
        <taxon>Terebelliformia</taxon>
        <taxon>Alvinellidae</taxon>
        <taxon>Paralvinella</taxon>
    </lineage>
</organism>
<evidence type="ECO:0000313" key="3">
    <source>
        <dbReference type="EMBL" id="KAK2149776.1"/>
    </source>
</evidence>
<feature type="compositionally biased region" description="Polar residues" evidence="1">
    <location>
        <begin position="258"/>
        <end position="280"/>
    </location>
</feature>
<keyword evidence="2" id="KW-0732">Signal</keyword>
<proteinExistence type="predicted"/>
<dbReference type="EMBL" id="JAODUP010000437">
    <property type="protein sequence ID" value="KAK2149776.1"/>
    <property type="molecule type" value="Genomic_DNA"/>
</dbReference>
<sequence>MNLISNAPGKKMVHNQFTVVILLLLNSVFVINVDGKSISNVGVENDILTDDKGTSDYEDAQKPYDEGYVSNKKEYFQMKRRRRYSKHFPAFSVIKCIVEQMSTSKKGNQFTSLENRNLKDTICKERYKRHHRRREYTDIVLKKGRYAAHPIAANLQSNVIDQFDTRTMPNMEDNCTVISSFLTHSSNLELIRGKTEALSCEEGNMSNTFDRFAKLTNTRVIGTSRRVKIVRKWRHLGCHLYRRFLDCVKRSFSSRNATVSPTERTIQNSITTQTNPSGGSSIHDPDQEAVHVSDSSHFDFLNFMIGYNYNDVNDYQMWFY</sequence>
<dbReference type="Proteomes" id="UP001208570">
    <property type="component" value="Unassembled WGS sequence"/>
</dbReference>
<reference evidence="3" key="1">
    <citation type="journal article" date="2023" name="Mol. Biol. Evol.">
        <title>Third-Generation Sequencing Reveals the Adaptive Role of the Epigenome in Three Deep-Sea Polychaetes.</title>
        <authorList>
            <person name="Perez M."/>
            <person name="Aroh O."/>
            <person name="Sun Y."/>
            <person name="Lan Y."/>
            <person name="Juniper S.K."/>
            <person name="Young C.R."/>
            <person name="Angers B."/>
            <person name="Qian P.Y."/>
        </authorList>
    </citation>
    <scope>NUCLEOTIDE SEQUENCE</scope>
    <source>
        <strain evidence="3">P08H-3</strain>
    </source>
</reference>
<feature type="region of interest" description="Disordered" evidence="1">
    <location>
        <begin position="258"/>
        <end position="286"/>
    </location>
</feature>
<feature type="signal peptide" evidence="2">
    <location>
        <begin position="1"/>
        <end position="35"/>
    </location>
</feature>
<comment type="caution">
    <text evidence="3">The sequence shown here is derived from an EMBL/GenBank/DDBJ whole genome shotgun (WGS) entry which is preliminary data.</text>
</comment>
<protein>
    <submittedName>
        <fullName evidence="3">Uncharacterized protein</fullName>
    </submittedName>
</protein>
<keyword evidence="4" id="KW-1185">Reference proteome</keyword>
<evidence type="ECO:0000256" key="1">
    <source>
        <dbReference type="SAM" id="MobiDB-lite"/>
    </source>
</evidence>
<name>A0AAD9JB24_9ANNE</name>